<name>A0A653ETC0_MYCKA</name>
<protein>
    <submittedName>
        <fullName evidence="1">Uncharacterized protein</fullName>
    </submittedName>
</protein>
<accession>A0A653ETC0</accession>
<sequence>MALTVRRTRMTPSAKDANVKIAVASINHRLARGGRTGRDPNDAGAGQAGALGACAKRVCGRWLFHEMLCPAADGSRLAPEFKGRWLNRSKVWGGSLPVMRSVRFVVIAGYPQFLQTSGPWPYVLALCVIEF</sequence>
<proteinExistence type="predicted"/>
<reference evidence="1" key="1">
    <citation type="submission" date="2019-05" db="EMBL/GenBank/DDBJ databases">
        <authorList>
            <person name="Naeem R."/>
            <person name="Antony C."/>
            <person name="Guan Q."/>
        </authorList>
    </citation>
    <scope>NUCLEOTIDE SEQUENCE</scope>
    <source>
        <strain evidence="1">3</strain>
    </source>
</reference>
<evidence type="ECO:0000313" key="1">
    <source>
        <dbReference type="EMBL" id="VTP00620.1"/>
    </source>
</evidence>
<dbReference type="EMBL" id="LR589291">
    <property type="protein sequence ID" value="VTP00620.1"/>
    <property type="molecule type" value="Genomic_DNA"/>
</dbReference>
<organism evidence="1">
    <name type="scientific">Mycobacterium kansasii</name>
    <dbReference type="NCBI Taxonomy" id="1768"/>
    <lineage>
        <taxon>Bacteria</taxon>
        <taxon>Bacillati</taxon>
        <taxon>Actinomycetota</taxon>
        <taxon>Actinomycetes</taxon>
        <taxon>Mycobacteriales</taxon>
        <taxon>Mycobacteriaceae</taxon>
        <taxon>Mycobacterium</taxon>
    </lineage>
</organism>
<gene>
    <name evidence="1" type="ORF">BIN_B_02511</name>
</gene>
<dbReference type="AlphaFoldDB" id="A0A653ETC0"/>